<proteinExistence type="inferred from homology"/>
<sequence>MRQRITFLHSPEDVDAFDPASLVVTDTSLTGSALPAAREDRITLALEELPEELRQVLQSCHELHIRWVSSYPYRTISPLYSRLSPGLHVFFTPRAGSTFQDDGQLCAALRTAFGDIDCDTPKTSFTSLPSDRFSHSTAFQYYQPLEDLSTFTKYVANDLCPLPASTSASSPTEASSCASRVDLLSTSSSLDVSYDTISHALKVTGTWGFQDRPLSVVSPEARKHRVEVGILATDEPHGIEPHELGLSGSLTVLGQDKKPTATIFKFPARHRHVDDASFSTAFQQPTGLHPTLQLRLHGAAINSPNMGKGDGSHCSLHAHLTLPRAVFVDKYQLSDVLFLSSKNLTALRYISQPVDLEAPDYALKPWGSVALLELKVPLSDRVATPSTLWTAEVPLHLRYLSPAPGGYRTAQVPHPAVFWACTTEEGTKFPASPFERVNLGYDGLFGPRTVFWHVDPVPSEAGGRLISEVRVPVLDVDRSGWVSAGTTAVVLLGFAWVAWKLLAVYLKTGYGPQEQMEALEKKEQ</sequence>
<dbReference type="GO" id="GO:0008233">
    <property type="term" value="F:peptidase activity"/>
    <property type="evidence" value="ECO:0007669"/>
    <property type="project" value="UniProtKB-KW"/>
</dbReference>
<keyword evidence="8 11" id="KW-1133">Transmembrane helix</keyword>
<keyword evidence="12" id="KW-0645">Protease</keyword>
<keyword evidence="12" id="KW-0378">Hydrolase</keyword>
<dbReference type="InterPro" id="IPR042322">
    <property type="entry name" value="Pbn1"/>
</dbReference>
<gene>
    <name evidence="12" type="primary">PBN1</name>
    <name evidence="12" type="ORF">Daus18300_006885</name>
</gene>
<dbReference type="Pfam" id="PF08320">
    <property type="entry name" value="PIG-X"/>
    <property type="match status" value="1"/>
</dbReference>
<evidence type="ECO:0000256" key="11">
    <source>
        <dbReference type="RuleBase" id="RU366056"/>
    </source>
</evidence>
<evidence type="ECO:0000256" key="10">
    <source>
        <dbReference type="ARBA" id="ARBA00023180"/>
    </source>
</evidence>
<evidence type="ECO:0000256" key="5">
    <source>
        <dbReference type="ARBA" id="ARBA00022502"/>
    </source>
</evidence>
<comment type="similarity">
    <text evidence="3 11">Belongs to the PIGX family.</text>
</comment>
<organism evidence="12 13">
    <name type="scientific">Diaporthe australafricana</name>
    <dbReference type="NCBI Taxonomy" id="127596"/>
    <lineage>
        <taxon>Eukaryota</taxon>
        <taxon>Fungi</taxon>
        <taxon>Dikarya</taxon>
        <taxon>Ascomycota</taxon>
        <taxon>Pezizomycotina</taxon>
        <taxon>Sordariomycetes</taxon>
        <taxon>Sordariomycetidae</taxon>
        <taxon>Diaporthales</taxon>
        <taxon>Diaporthaceae</taxon>
        <taxon>Diaporthe</taxon>
    </lineage>
</organism>
<evidence type="ECO:0000256" key="7">
    <source>
        <dbReference type="ARBA" id="ARBA00022824"/>
    </source>
</evidence>
<keyword evidence="6 11" id="KW-0812">Transmembrane</keyword>
<keyword evidence="5 11" id="KW-0337">GPI-anchor biosynthesis</keyword>
<dbReference type="PANTHER" id="PTHR28533">
    <property type="entry name" value="PROTEIN PBN1"/>
    <property type="match status" value="1"/>
</dbReference>
<evidence type="ECO:0000256" key="8">
    <source>
        <dbReference type="ARBA" id="ARBA00022989"/>
    </source>
</evidence>
<dbReference type="PANTHER" id="PTHR28533:SF1">
    <property type="entry name" value="PROTEIN PBN1"/>
    <property type="match status" value="1"/>
</dbReference>
<dbReference type="InterPro" id="IPR013233">
    <property type="entry name" value="PIG-X/PBN1"/>
</dbReference>
<evidence type="ECO:0000313" key="13">
    <source>
        <dbReference type="Proteomes" id="UP001583177"/>
    </source>
</evidence>
<comment type="function">
    <text evidence="11">Required for proper folding and/or the stability of a subset of proteins in the endoplasmic reticulum. Component of glycosylphosphatidylinositol-mannosyltransferase 1 which transfers the first of the 4 mannoses in the GPI-anchor precursors during GPI-anchor biosynthesis. Probably acts by stabilizing the mannosyltransferase GPI14.</text>
</comment>
<dbReference type="SMART" id="SM00780">
    <property type="entry name" value="PIG-X"/>
    <property type="match status" value="1"/>
</dbReference>
<reference evidence="12 13" key="1">
    <citation type="journal article" date="2024" name="IMA Fungus">
        <title>IMA Genome - F19 : A genome assembly and annotation guide to empower mycologists, including annotated draft genome sequences of Ceratocystis pirilliformis, Diaporthe australafricana, Fusarium ophioides, Paecilomyces lecythidis, and Sporothrix stenoceras.</title>
        <authorList>
            <person name="Aylward J."/>
            <person name="Wilson A.M."/>
            <person name="Visagie C.M."/>
            <person name="Spraker J."/>
            <person name="Barnes I."/>
            <person name="Buitendag C."/>
            <person name="Ceriani C."/>
            <person name="Del Mar Angel L."/>
            <person name="du Plessis D."/>
            <person name="Fuchs T."/>
            <person name="Gasser K."/>
            <person name="Kramer D."/>
            <person name="Li W."/>
            <person name="Munsamy K."/>
            <person name="Piso A."/>
            <person name="Price J.L."/>
            <person name="Sonnekus B."/>
            <person name="Thomas C."/>
            <person name="van der Nest A."/>
            <person name="van Dijk A."/>
            <person name="van Heerden A."/>
            <person name="van Vuuren N."/>
            <person name="Yilmaz N."/>
            <person name="Duong T.A."/>
            <person name="van der Merwe N.A."/>
            <person name="Wingfield M.J."/>
            <person name="Wingfield B.D."/>
        </authorList>
    </citation>
    <scope>NUCLEOTIDE SEQUENCE [LARGE SCALE GENOMIC DNA]</scope>
    <source>
        <strain evidence="12 13">CMW 18300</strain>
    </source>
</reference>
<protein>
    <recommendedName>
        <fullName evidence="4 11">Protein PBN1</fullName>
    </recommendedName>
</protein>
<keyword evidence="10" id="KW-0325">Glycoprotein</keyword>
<dbReference type="Proteomes" id="UP001583177">
    <property type="component" value="Unassembled WGS sequence"/>
</dbReference>
<evidence type="ECO:0000256" key="4">
    <source>
        <dbReference type="ARBA" id="ARBA00020410"/>
    </source>
</evidence>
<evidence type="ECO:0000256" key="2">
    <source>
        <dbReference type="ARBA" id="ARBA00004687"/>
    </source>
</evidence>
<keyword evidence="9 11" id="KW-0472">Membrane</keyword>
<evidence type="ECO:0000313" key="12">
    <source>
        <dbReference type="EMBL" id="KAL1866221.1"/>
    </source>
</evidence>
<name>A0ABR3WRB8_9PEZI</name>
<keyword evidence="13" id="KW-1185">Reference proteome</keyword>
<dbReference type="GO" id="GO:0006508">
    <property type="term" value="P:proteolysis"/>
    <property type="evidence" value="ECO:0007669"/>
    <property type="project" value="UniProtKB-KW"/>
</dbReference>
<comment type="caution">
    <text evidence="12">The sequence shown here is derived from an EMBL/GenBank/DDBJ whole genome shotgun (WGS) entry which is preliminary data.</text>
</comment>
<comment type="subcellular location">
    <subcellularLocation>
        <location evidence="11">Endoplasmic reticulum membrane</location>
        <topology evidence="11">Single-pass membrane protein</topology>
    </subcellularLocation>
    <subcellularLocation>
        <location evidence="1">Endoplasmic reticulum membrane</location>
        <topology evidence="1">Single-pass type III membrane protein</topology>
    </subcellularLocation>
</comment>
<dbReference type="EMBL" id="JAWRVE010000057">
    <property type="protein sequence ID" value="KAL1866221.1"/>
    <property type="molecule type" value="Genomic_DNA"/>
</dbReference>
<evidence type="ECO:0000256" key="6">
    <source>
        <dbReference type="ARBA" id="ARBA00022692"/>
    </source>
</evidence>
<evidence type="ECO:0000256" key="1">
    <source>
        <dbReference type="ARBA" id="ARBA00004643"/>
    </source>
</evidence>
<comment type="pathway">
    <text evidence="2 11">Glycolipid biosynthesis; glycosylphosphatidylinositol-anchor biosynthesis.</text>
</comment>
<feature type="transmembrane region" description="Helical" evidence="11">
    <location>
        <begin position="481"/>
        <end position="506"/>
    </location>
</feature>
<evidence type="ECO:0000256" key="3">
    <source>
        <dbReference type="ARBA" id="ARBA00010345"/>
    </source>
</evidence>
<evidence type="ECO:0000256" key="9">
    <source>
        <dbReference type="ARBA" id="ARBA00023136"/>
    </source>
</evidence>
<keyword evidence="7 11" id="KW-0256">Endoplasmic reticulum</keyword>
<accession>A0ABR3WRB8</accession>